<dbReference type="RefSeq" id="WP_072833771.1">
    <property type="nucleotide sequence ID" value="NZ_FQUU01000002.1"/>
</dbReference>
<dbReference type="STRING" id="1121884.SAMN02745131_00620"/>
<feature type="signal peptide" evidence="3">
    <location>
        <begin position="1"/>
        <end position="26"/>
    </location>
</feature>
<name>A0A1M4UEK8_9BACT</name>
<evidence type="ECO:0000259" key="4">
    <source>
        <dbReference type="SMART" id="SM00560"/>
    </source>
</evidence>
<evidence type="ECO:0000313" key="5">
    <source>
        <dbReference type="EMBL" id="SHE55023.1"/>
    </source>
</evidence>
<organism evidence="5 6">
    <name type="scientific">Flavisolibacter ginsengisoli DSM 18119</name>
    <dbReference type="NCBI Taxonomy" id="1121884"/>
    <lineage>
        <taxon>Bacteria</taxon>
        <taxon>Pseudomonadati</taxon>
        <taxon>Bacteroidota</taxon>
        <taxon>Chitinophagia</taxon>
        <taxon>Chitinophagales</taxon>
        <taxon>Chitinophagaceae</taxon>
        <taxon>Flavisolibacter</taxon>
    </lineage>
</organism>
<gene>
    <name evidence="5" type="ORF">SAMN02745131_00620</name>
</gene>
<sequence length="358" mass="38953">MLLPKINNAFFTKLVLLSLSFMLVLASCKKDSSTPAPTPADKTALQAKVTEAQTLYDGSVEGTKPGQYEAGAKASFQTVLAAAKAVLADNNATQTAVTNALAQLTAAMDTFKTHLIKEIASANLIGFWKMNGNPADSSGKGNNGVLTAGHAYFGAGMPTPAADRFGRANMAYHFDKGGNIEVPYNTSLNPQQFSISIWLRKTVDGRTLNTDTYTMTSLNRWNGYKFQLQSANKLFLTVKGVNGTDTAYYDRDDETAVLDVNTWYHAVVTFKPGEMDFYVNGDLVKSWTNTPNPAITLATPINFVIGQDLPTSKYTTVDGDFQVAWGGFWTGELDDVMFYNVALDATQVKSIYNNQKTL</sequence>
<keyword evidence="2" id="KW-1015">Disulfide bond</keyword>
<reference evidence="5 6" key="1">
    <citation type="submission" date="2016-11" db="EMBL/GenBank/DDBJ databases">
        <authorList>
            <person name="Jaros S."/>
            <person name="Januszkiewicz K."/>
            <person name="Wedrychowicz H."/>
        </authorList>
    </citation>
    <scope>NUCLEOTIDE SEQUENCE [LARGE SCALE GENOMIC DNA]</scope>
    <source>
        <strain evidence="5 6">DSM 18119</strain>
    </source>
</reference>
<dbReference type="GO" id="GO:0005975">
    <property type="term" value="P:carbohydrate metabolic process"/>
    <property type="evidence" value="ECO:0007669"/>
    <property type="project" value="UniProtKB-ARBA"/>
</dbReference>
<accession>A0A1M4UEK8</accession>
<dbReference type="Pfam" id="PF13385">
    <property type="entry name" value="Laminin_G_3"/>
    <property type="match status" value="1"/>
</dbReference>
<evidence type="ECO:0000313" key="6">
    <source>
        <dbReference type="Proteomes" id="UP000184048"/>
    </source>
</evidence>
<feature type="chain" id="PRO_5012883472" evidence="3">
    <location>
        <begin position="27"/>
        <end position="358"/>
    </location>
</feature>
<dbReference type="GO" id="GO:0030246">
    <property type="term" value="F:carbohydrate binding"/>
    <property type="evidence" value="ECO:0007669"/>
    <property type="project" value="UniProtKB-KW"/>
</dbReference>
<dbReference type="EMBL" id="FQUU01000002">
    <property type="protein sequence ID" value="SHE55023.1"/>
    <property type="molecule type" value="Genomic_DNA"/>
</dbReference>
<dbReference type="InterPro" id="IPR013320">
    <property type="entry name" value="ConA-like_dom_sf"/>
</dbReference>
<dbReference type="GO" id="GO:0004553">
    <property type="term" value="F:hydrolase activity, hydrolyzing O-glycosyl compounds"/>
    <property type="evidence" value="ECO:0007669"/>
    <property type="project" value="UniProtKB-ARBA"/>
</dbReference>
<keyword evidence="1 3" id="KW-0732">Signal</keyword>
<dbReference type="Gene3D" id="2.60.120.200">
    <property type="match status" value="1"/>
</dbReference>
<evidence type="ECO:0000256" key="1">
    <source>
        <dbReference type="ARBA" id="ARBA00022729"/>
    </source>
</evidence>
<keyword evidence="6" id="KW-1185">Reference proteome</keyword>
<dbReference type="AlphaFoldDB" id="A0A1M4UEK8"/>
<dbReference type="Proteomes" id="UP000184048">
    <property type="component" value="Unassembled WGS sequence"/>
</dbReference>
<dbReference type="SMART" id="SM00560">
    <property type="entry name" value="LamGL"/>
    <property type="match status" value="1"/>
</dbReference>
<evidence type="ECO:0000256" key="3">
    <source>
        <dbReference type="SAM" id="SignalP"/>
    </source>
</evidence>
<evidence type="ECO:0000256" key="2">
    <source>
        <dbReference type="ARBA" id="ARBA00023157"/>
    </source>
</evidence>
<feature type="domain" description="LamG-like jellyroll fold" evidence="4">
    <location>
        <begin position="191"/>
        <end position="346"/>
    </location>
</feature>
<keyword evidence="5" id="KW-0430">Lectin</keyword>
<protein>
    <submittedName>
        <fullName evidence="5">Concanavalin A-like lectin/glucanases superfamily protein</fullName>
    </submittedName>
</protein>
<dbReference type="PROSITE" id="PS51257">
    <property type="entry name" value="PROKAR_LIPOPROTEIN"/>
    <property type="match status" value="1"/>
</dbReference>
<dbReference type="InterPro" id="IPR006558">
    <property type="entry name" value="LamG-like"/>
</dbReference>
<proteinExistence type="predicted"/>
<dbReference type="SUPFAM" id="SSF49899">
    <property type="entry name" value="Concanavalin A-like lectins/glucanases"/>
    <property type="match status" value="1"/>
</dbReference>
<dbReference type="Gene3D" id="1.20.1270.90">
    <property type="entry name" value="AF1782-like"/>
    <property type="match status" value="1"/>
</dbReference>